<gene>
    <name evidence="1" type="ORF">I5E68_14570</name>
</gene>
<dbReference type="Proteomes" id="UP000617634">
    <property type="component" value="Unassembled WGS sequence"/>
</dbReference>
<proteinExistence type="predicted"/>
<protein>
    <submittedName>
        <fullName evidence="1">DUF465 domain-containing protein</fullName>
    </submittedName>
</protein>
<reference evidence="1" key="1">
    <citation type="submission" date="2020-11" db="EMBL/GenBank/DDBJ databases">
        <title>Novosphingobium aureum sp. nov., a marine bacterium isolated from sediment of a salt flat.</title>
        <authorList>
            <person name="Yoo Y."/>
            <person name="Kim J.-J."/>
        </authorList>
    </citation>
    <scope>NUCLEOTIDE SEQUENCE</scope>
    <source>
        <strain evidence="1">YJ-S2-02</strain>
    </source>
</reference>
<evidence type="ECO:0000313" key="1">
    <source>
        <dbReference type="EMBL" id="MBH0114166.1"/>
    </source>
</evidence>
<dbReference type="AlphaFoldDB" id="A0A931HDU0"/>
<evidence type="ECO:0000313" key="2">
    <source>
        <dbReference type="Proteomes" id="UP000617634"/>
    </source>
</evidence>
<accession>A0A931HDU0</accession>
<keyword evidence="2" id="KW-1185">Reference proteome</keyword>
<sequence length="57" mass="6591">MTNTKFRMLERLQRLDALLRIAQRRKQVDPAELFSLHLAKSTIRDGLSRLSAPMQPA</sequence>
<dbReference type="EMBL" id="JADZGI010000002">
    <property type="protein sequence ID" value="MBH0114166.1"/>
    <property type="molecule type" value="Genomic_DNA"/>
</dbReference>
<name>A0A931HDU0_9SPHN</name>
<dbReference type="RefSeq" id="WP_197165258.1">
    <property type="nucleotide sequence ID" value="NZ_JADZGI010000002.1"/>
</dbReference>
<organism evidence="1 2">
    <name type="scientific">Novosphingobium aureum</name>
    <dbReference type="NCBI Taxonomy" id="2792964"/>
    <lineage>
        <taxon>Bacteria</taxon>
        <taxon>Pseudomonadati</taxon>
        <taxon>Pseudomonadota</taxon>
        <taxon>Alphaproteobacteria</taxon>
        <taxon>Sphingomonadales</taxon>
        <taxon>Sphingomonadaceae</taxon>
        <taxon>Novosphingobium</taxon>
    </lineage>
</organism>
<comment type="caution">
    <text evidence="1">The sequence shown here is derived from an EMBL/GenBank/DDBJ whole genome shotgun (WGS) entry which is preliminary data.</text>
</comment>